<protein>
    <submittedName>
        <fullName evidence="6">Uncharacterized protein</fullName>
    </submittedName>
</protein>
<reference evidence="6" key="1">
    <citation type="submission" date="2020-11" db="EMBL/GenBank/DDBJ databases">
        <authorList>
            <person name="Tran Van P."/>
        </authorList>
    </citation>
    <scope>NUCLEOTIDE SEQUENCE</scope>
</reference>
<organism evidence="6">
    <name type="scientific">Darwinula stevensoni</name>
    <dbReference type="NCBI Taxonomy" id="69355"/>
    <lineage>
        <taxon>Eukaryota</taxon>
        <taxon>Metazoa</taxon>
        <taxon>Ecdysozoa</taxon>
        <taxon>Arthropoda</taxon>
        <taxon>Crustacea</taxon>
        <taxon>Oligostraca</taxon>
        <taxon>Ostracoda</taxon>
        <taxon>Podocopa</taxon>
        <taxon>Podocopida</taxon>
        <taxon>Darwinulocopina</taxon>
        <taxon>Darwinuloidea</taxon>
        <taxon>Darwinulidae</taxon>
        <taxon>Darwinula</taxon>
    </lineage>
</organism>
<dbReference type="EMBL" id="LR899874">
    <property type="protein sequence ID" value="CAD7243046.1"/>
    <property type="molecule type" value="Genomic_DNA"/>
</dbReference>
<dbReference type="Proteomes" id="UP000677054">
    <property type="component" value="Unassembled WGS sequence"/>
</dbReference>
<proteinExistence type="predicted"/>
<evidence type="ECO:0000256" key="2">
    <source>
        <dbReference type="ARBA" id="ARBA00022692"/>
    </source>
</evidence>
<gene>
    <name evidence="6" type="ORF">DSTB1V02_LOCUS2983</name>
</gene>
<dbReference type="AlphaFoldDB" id="A0A7R8X586"/>
<dbReference type="GO" id="GO:0016020">
    <property type="term" value="C:membrane"/>
    <property type="evidence" value="ECO:0007669"/>
    <property type="project" value="UniProtKB-SubCell"/>
</dbReference>
<evidence type="ECO:0000256" key="3">
    <source>
        <dbReference type="ARBA" id="ARBA00022989"/>
    </source>
</evidence>
<dbReference type="OrthoDB" id="6419888at2759"/>
<dbReference type="Pfam" id="PF13903">
    <property type="entry name" value="Claudin_2"/>
    <property type="match status" value="1"/>
</dbReference>
<keyword evidence="2 5" id="KW-0812">Transmembrane</keyword>
<evidence type="ECO:0000313" key="7">
    <source>
        <dbReference type="Proteomes" id="UP000677054"/>
    </source>
</evidence>
<feature type="transmembrane region" description="Helical" evidence="5">
    <location>
        <begin position="180"/>
        <end position="200"/>
    </location>
</feature>
<comment type="subcellular location">
    <subcellularLocation>
        <location evidence="1">Membrane</location>
        <topology evidence="1">Multi-pass membrane protein</topology>
    </subcellularLocation>
</comment>
<keyword evidence="4 5" id="KW-0472">Membrane</keyword>
<dbReference type="EMBL" id="CAJPEV010000357">
    <property type="protein sequence ID" value="CAG0884416.1"/>
    <property type="molecule type" value="Genomic_DNA"/>
</dbReference>
<dbReference type="Gene3D" id="1.20.140.150">
    <property type="match status" value="1"/>
</dbReference>
<accession>A0A7R8X586</accession>
<keyword evidence="3 5" id="KW-1133">Transmembrane helix</keyword>
<feature type="transmembrane region" description="Helical" evidence="5">
    <location>
        <begin position="150"/>
        <end position="174"/>
    </location>
</feature>
<evidence type="ECO:0000313" key="6">
    <source>
        <dbReference type="EMBL" id="CAD7243046.1"/>
    </source>
</evidence>
<evidence type="ECO:0000256" key="5">
    <source>
        <dbReference type="SAM" id="Phobius"/>
    </source>
</evidence>
<feature type="transmembrane region" description="Helical" evidence="5">
    <location>
        <begin position="237"/>
        <end position="255"/>
    </location>
</feature>
<dbReference type="InterPro" id="IPR004031">
    <property type="entry name" value="PMP22/EMP/MP20/Claudin"/>
</dbReference>
<keyword evidence="7" id="KW-1185">Reference proteome</keyword>
<evidence type="ECO:0000256" key="1">
    <source>
        <dbReference type="ARBA" id="ARBA00004141"/>
    </source>
</evidence>
<evidence type="ECO:0000256" key="4">
    <source>
        <dbReference type="ARBA" id="ARBA00023136"/>
    </source>
</evidence>
<sequence>MCNRNENSNRKCLTWIPSFHPVCCVLWFTIGFSIFTTSLLAGSMLTERWEIITFHRETVNGLARSYNLSSSLRWVLDGKVGILRLRNTSFFFVPMNGGVWTLCSDLDEEEKKVLWKEGWMNADRCVNYLHPDHRLKDEHRTDRVKRLQNLSISCALVCLILLGASGVVGGFGILRQGNPAILITGIMYLLTGGFAVSTLGMMSVKRLGKFDCGYLDEQVPAAFYDSRLFALGWSYHLAWFGVALCLSTALLWFLLARIARLTTFSIIT</sequence>
<name>A0A7R8X586_9CRUS</name>